<reference evidence="2 3" key="1">
    <citation type="journal article" date="2015" name="Genome Biol.">
        <title>Comparative genomics of Steinernema reveals deeply conserved gene regulatory networks.</title>
        <authorList>
            <person name="Dillman A.R."/>
            <person name="Macchietto M."/>
            <person name="Porter C.F."/>
            <person name="Rogers A."/>
            <person name="Williams B."/>
            <person name="Antoshechkin I."/>
            <person name="Lee M.M."/>
            <person name="Goodwin Z."/>
            <person name="Lu X."/>
            <person name="Lewis E.E."/>
            <person name="Goodrich-Blair H."/>
            <person name="Stock S.P."/>
            <person name="Adams B.J."/>
            <person name="Sternberg P.W."/>
            <person name="Mortazavi A."/>
        </authorList>
    </citation>
    <scope>NUCLEOTIDE SEQUENCE [LARGE SCALE GENOMIC DNA]</scope>
    <source>
        <strain evidence="2 3">ALL</strain>
    </source>
</reference>
<evidence type="ECO:0000256" key="1">
    <source>
        <dbReference type="SAM" id="SignalP"/>
    </source>
</evidence>
<organism evidence="2 3">
    <name type="scientific">Steinernema carpocapsae</name>
    <name type="common">Entomopathogenic nematode</name>
    <dbReference type="NCBI Taxonomy" id="34508"/>
    <lineage>
        <taxon>Eukaryota</taxon>
        <taxon>Metazoa</taxon>
        <taxon>Ecdysozoa</taxon>
        <taxon>Nematoda</taxon>
        <taxon>Chromadorea</taxon>
        <taxon>Rhabditida</taxon>
        <taxon>Tylenchina</taxon>
        <taxon>Panagrolaimomorpha</taxon>
        <taxon>Strongyloidoidea</taxon>
        <taxon>Steinernematidae</taxon>
        <taxon>Steinernema</taxon>
    </lineage>
</organism>
<keyword evidence="3" id="KW-1185">Reference proteome</keyword>
<sequence>MCGLASLLLLLALTSALPLGEAFFPSAGFYVPVSYERFPDGVVKGQVKRNNALAPEIVYVPAYGDGRTLFDVPKRDFPLQRQQLKRMKPCFYSPIQCLMKRAP</sequence>
<feature type="signal peptide" evidence="1">
    <location>
        <begin position="1"/>
        <end position="22"/>
    </location>
</feature>
<evidence type="ECO:0000313" key="2">
    <source>
        <dbReference type="EMBL" id="TMS38111.1"/>
    </source>
</evidence>
<dbReference type="AlphaFoldDB" id="A0A4U8UXD9"/>
<dbReference type="Proteomes" id="UP000298663">
    <property type="component" value="Chromosome X"/>
</dbReference>
<evidence type="ECO:0000313" key="3">
    <source>
        <dbReference type="Proteomes" id="UP000298663"/>
    </source>
</evidence>
<keyword evidence="1" id="KW-0732">Signal</keyword>
<feature type="chain" id="PRO_5020474156" description="Carboxylesterase type B domain-containing protein" evidence="1">
    <location>
        <begin position="23"/>
        <end position="103"/>
    </location>
</feature>
<proteinExistence type="predicted"/>
<dbReference type="EMBL" id="CM016762">
    <property type="protein sequence ID" value="TMS38111.1"/>
    <property type="molecule type" value="Genomic_DNA"/>
</dbReference>
<dbReference type="OrthoDB" id="5874891at2759"/>
<accession>A0A4U8UXD9</accession>
<evidence type="ECO:0008006" key="4">
    <source>
        <dbReference type="Google" id="ProtNLM"/>
    </source>
</evidence>
<reference evidence="2 3" key="2">
    <citation type="journal article" date="2019" name="G3 (Bethesda)">
        <title>Hybrid Assembly of the Genome of the Entomopathogenic Nematode Steinernema carpocapsae Identifies the X-Chromosome.</title>
        <authorList>
            <person name="Serra L."/>
            <person name="Macchietto M."/>
            <person name="Macias-Munoz A."/>
            <person name="McGill C.J."/>
            <person name="Rodriguez I.M."/>
            <person name="Rodriguez B."/>
            <person name="Murad R."/>
            <person name="Mortazavi A."/>
        </authorList>
    </citation>
    <scope>NUCLEOTIDE SEQUENCE [LARGE SCALE GENOMIC DNA]</scope>
    <source>
        <strain evidence="2 3">ALL</strain>
    </source>
</reference>
<name>A0A4U8UXD9_STECR</name>
<gene>
    <name evidence="2" type="ORF">L596_004907</name>
</gene>
<protein>
    <recommendedName>
        <fullName evidence="4">Carboxylesterase type B domain-containing protein</fullName>
    </recommendedName>
</protein>
<comment type="caution">
    <text evidence="2">The sequence shown here is derived from an EMBL/GenBank/DDBJ whole genome shotgun (WGS) entry which is preliminary data.</text>
</comment>
<dbReference type="EMBL" id="AZBU02000001">
    <property type="protein sequence ID" value="TMS38111.1"/>
    <property type="molecule type" value="Genomic_DNA"/>
</dbReference>